<dbReference type="EMBL" id="BCNV01000001">
    <property type="protein sequence ID" value="GAS80430.1"/>
    <property type="molecule type" value="Genomic_DNA"/>
</dbReference>
<dbReference type="AlphaFoldDB" id="A0A117I0D4"/>
<protein>
    <submittedName>
        <fullName evidence="1">Uncharacterized protein</fullName>
    </submittedName>
</protein>
<proteinExistence type="predicted"/>
<evidence type="ECO:0000313" key="2">
    <source>
        <dbReference type="Proteomes" id="UP000069697"/>
    </source>
</evidence>
<name>A0A117I0D4_PAEAM</name>
<sequence>MYQYRGEKLEFLTDSDNEPLGDLNILSMEAMEEFIHTTGLALKRLYTEWNVYKDLRIDV</sequence>
<organism evidence="1 2">
    <name type="scientific">Paenibacillus amylolyticus</name>
    <dbReference type="NCBI Taxonomy" id="1451"/>
    <lineage>
        <taxon>Bacteria</taxon>
        <taxon>Bacillati</taxon>
        <taxon>Bacillota</taxon>
        <taxon>Bacilli</taxon>
        <taxon>Bacillales</taxon>
        <taxon>Paenibacillaceae</taxon>
        <taxon>Paenibacillus</taxon>
    </lineage>
</organism>
<reference evidence="2" key="2">
    <citation type="submission" date="2016-01" db="EMBL/GenBank/DDBJ databases">
        <title>Draft Genome Sequence of Paenibacillus amylolyticus Heshi-A3 that Was Isolated from Fermented Rice Bran with Aging Salted Mackerel, Which Was Named Heshiko as Traditional Fermented Seafood in Japan.</title>
        <authorList>
            <person name="Akuzawa S."/>
            <person name="Nakagawa J."/>
            <person name="Kanekatsu T."/>
            <person name="Kubota E."/>
            <person name="Ohtake R."/>
            <person name="Suzuki T."/>
            <person name="Kanesaki Y."/>
        </authorList>
    </citation>
    <scope>NUCLEOTIDE SEQUENCE [LARGE SCALE GENOMIC DNA]</scope>
    <source>
        <strain evidence="2">Heshi-A3</strain>
    </source>
</reference>
<reference evidence="1 2" key="1">
    <citation type="journal article" date="2016" name="Genome Announc.">
        <title>Draft Genome Sequence of Paenibacillus amylolyticus Heshi-A3, Isolated from Fermented Rice Bran in a Japanese Fermented Seafood Dish.</title>
        <authorList>
            <person name="Akuzawa S."/>
            <person name="Nagaoka J."/>
            <person name="Kanekatsu M."/>
            <person name="Kubota E."/>
            <person name="Ohtake R."/>
            <person name="Suzuki T."/>
            <person name="Kanesaki Y."/>
        </authorList>
    </citation>
    <scope>NUCLEOTIDE SEQUENCE [LARGE SCALE GENOMIC DNA]</scope>
    <source>
        <strain evidence="1 2">Heshi-A3</strain>
    </source>
</reference>
<accession>A0A117I0D4</accession>
<comment type="caution">
    <text evidence="1">The sequence shown here is derived from an EMBL/GenBank/DDBJ whole genome shotgun (WGS) entry which is preliminary data.</text>
</comment>
<dbReference type="Proteomes" id="UP000069697">
    <property type="component" value="Unassembled WGS sequence"/>
</dbReference>
<gene>
    <name evidence="1" type="ORF">PAHA3_0500</name>
</gene>
<evidence type="ECO:0000313" key="1">
    <source>
        <dbReference type="EMBL" id="GAS80430.1"/>
    </source>
</evidence>